<dbReference type="OrthoDB" id="4377479at2"/>
<dbReference type="eggNOG" id="COG1842">
    <property type="taxonomic scope" value="Bacteria"/>
</dbReference>
<accession>F6EI08</accession>
<sequence length="181" mass="19146">MATTDPAVRPGAGEEDDARSAATFGELLAALEKLPDHELCELVSEVTVDRSHLRALHQVAQLSAMAAPVPQDSGELGSASISVAGGVVSPRDVTDGPVGEVPPLEDPAARGEPGLEPGWTKEGVPTFSSVRDKIAARFAVAIGASETTVSEAEERSLEQQWEARARMARERLNQIRGLMQK</sequence>
<dbReference type="AlphaFoldDB" id="F6EI08"/>
<organism evidence="2 3">
    <name type="scientific">Hoyosella subflava (strain DSM 45089 / JCM 17490 / NBRC 109087 / DQS3-9A1)</name>
    <name type="common">Amycolicicoccus subflavus</name>
    <dbReference type="NCBI Taxonomy" id="443218"/>
    <lineage>
        <taxon>Bacteria</taxon>
        <taxon>Bacillati</taxon>
        <taxon>Actinomycetota</taxon>
        <taxon>Actinomycetes</taxon>
        <taxon>Mycobacteriales</taxon>
        <taxon>Hoyosellaceae</taxon>
        <taxon>Hoyosella</taxon>
    </lineage>
</organism>
<reference evidence="2 3" key="1">
    <citation type="journal article" date="2011" name="J. Bacteriol.">
        <title>Complete genome sequence of Amycolicicoccus subflavus DQS3-9A1T, an actinomycete isolated from crude oil-polluted soil.</title>
        <authorList>
            <person name="Cai M."/>
            <person name="Chen W.M."/>
            <person name="Nie Y."/>
            <person name="Chi C.Q."/>
            <person name="Wang Y.N."/>
            <person name="Tang Y.Q."/>
            <person name="Li G.Y."/>
            <person name="Wu X.L."/>
        </authorList>
    </citation>
    <scope>NUCLEOTIDE SEQUENCE [LARGE SCALE GENOMIC DNA]</scope>
    <source>
        <strain evidence="3">DSM 45089 / DQS3-9A1</strain>
    </source>
</reference>
<keyword evidence="3" id="KW-1185">Reference proteome</keyword>
<dbReference type="STRING" id="443218.AS9A_1505"/>
<proteinExistence type="predicted"/>
<protein>
    <submittedName>
        <fullName evidence="2">Uncharacterized protein</fullName>
    </submittedName>
</protein>
<name>F6EI08_HOYSD</name>
<evidence type="ECO:0000313" key="2">
    <source>
        <dbReference type="EMBL" id="AEF39957.1"/>
    </source>
</evidence>
<gene>
    <name evidence="2" type="ordered locus">AS9A_1505</name>
</gene>
<dbReference type="RefSeq" id="WP_013806306.1">
    <property type="nucleotide sequence ID" value="NC_015564.1"/>
</dbReference>
<dbReference type="EMBL" id="CP002786">
    <property type="protein sequence ID" value="AEF39957.1"/>
    <property type="molecule type" value="Genomic_DNA"/>
</dbReference>
<feature type="region of interest" description="Disordered" evidence="1">
    <location>
        <begin position="1"/>
        <end position="20"/>
    </location>
</feature>
<feature type="region of interest" description="Disordered" evidence="1">
    <location>
        <begin position="87"/>
        <end position="124"/>
    </location>
</feature>
<dbReference type="KEGG" id="asd:AS9A_1505"/>
<evidence type="ECO:0000313" key="3">
    <source>
        <dbReference type="Proteomes" id="UP000009235"/>
    </source>
</evidence>
<evidence type="ECO:0000256" key="1">
    <source>
        <dbReference type="SAM" id="MobiDB-lite"/>
    </source>
</evidence>
<dbReference type="HOGENOM" id="CLU_125465_0_0_11"/>
<dbReference type="Proteomes" id="UP000009235">
    <property type="component" value="Chromosome"/>
</dbReference>